<keyword evidence="3 6" id="KW-0812">Transmembrane</keyword>
<dbReference type="PANTHER" id="PTHR34820">
    <property type="entry name" value="INNER MEMBRANE PROTEIN YEBZ"/>
    <property type="match status" value="1"/>
</dbReference>
<feature type="transmembrane region" description="Helical" evidence="6">
    <location>
        <begin position="80"/>
        <end position="107"/>
    </location>
</feature>
<evidence type="ECO:0000256" key="5">
    <source>
        <dbReference type="ARBA" id="ARBA00023136"/>
    </source>
</evidence>
<keyword evidence="9" id="KW-1185">Reference proteome</keyword>
<gene>
    <name evidence="8" type="ORF">BW730_13170</name>
</gene>
<accession>A0A1Q2CQB7</accession>
<dbReference type="InterPro" id="IPR032694">
    <property type="entry name" value="CopC/D"/>
</dbReference>
<keyword evidence="4 6" id="KW-1133">Transmembrane helix</keyword>
<dbReference type="KEGG" id="tes:BW730_13170"/>
<dbReference type="STRING" id="1332264.BW730_13170"/>
<keyword evidence="5 6" id="KW-0472">Membrane</keyword>
<comment type="subcellular location">
    <subcellularLocation>
        <location evidence="1">Cell membrane</location>
        <topology evidence="1">Multi-pass membrane protein</topology>
    </subcellularLocation>
</comment>
<reference evidence="9" key="1">
    <citation type="submission" date="2017-02" db="EMBL/GenBank/DDBJ databases">
        <title>Tessaracoccus aquaemaris sp. nov., isolated from the intestine of a Korean rockfish, Sebastes schlegelii, in a marine aquaculture pond.</title>
        <authorList>
            <person name="Tak E.J."/>
            <person name="Bae J.-W."/>
        </authorList>
    </citation>
    <scope>NUCLEOTIDE SEQUENCE [LARGE SCALE GENOMIC DNA]</scope>
    <source>
        <strain evidence="9">NSG39</strain>
    </source>
</reference>
<dbReference type="Proteomes" id="UP000188145">
    <property type="component" value="Chromosome"/>
</dbReference>
<protein>
    <recommendedName>
        <fullName evidence="7">Copper resistance protein D domain-containing protein</fullName>
    </recommendedName>
</protein>
<sequence>MVVVAGPAWWLRGPFAPVLALVALAAPVLVGHTLTATPSWLMLTGDAVHLAAAAFWLGGLVGLVAVTVPGRVPAGDAARVVARFSGGALVSVAALAASGVAMAALVLPEPSALVDGGYGRTLLLKVGVVVAAVVLAAWNRFALVPALRRAPDREAWPRLRRMLAKEAALVVTVAVITGFFTQLDPHDAHHHVQAPVTISADSQGLRVDGEASERGQALDLSFGLAYRGSAVTDGEVAVQARLPEQSLGPIRAEARFEDGRWVASLPLPVEGAWQVQFTARVSRFESPIALVTVDVAGS</sequence>
<feature type="transmembrane region" description="Helical" evidence="6">
    <location>
        <begin position="47"/>
        <end position="68"/>
    </location>
</feature>
<evidence type="ECO:0000259" key="7">
    <source>
        <dbReference type="Pfam" id="PF05425"/>
    </source>
</evidence>
<dbReference type="OrthoDB" id="5242236at2"/>
<dbReference type="GO" id="GO:0006825">
    <property type="term" value="P:copper ion transport"/>
    <property type="evidence" value="ECO:0007669"/>
    <property type="project" value="InterPro"/>
</dbReference>
<evidence type="ECO:0000256" key="2">
    <source>
        <dbReference type="ARBA" id="ARBA00022475"/>
    </source>
</evidence>
<feature type="transmembrane region" description="Helical" evidence="6">
    <location>
        <begin position="122"/>
        <end position="141"/>
    </location>
</feature>
<dbReference type="RefSeq" id="WP_077686642.1">
    <property type="nucleotide sequence ID" value="NZ_CP019606.1"/>
</dbReference>
<dbReference type="GO" id="GO:0005886">
    <property type="term" value="C:plasma membrane"/>
    <property type="evidence" value="ECO:0007669"/>
    <property type="project" value="UniProtKB-SubCell"/>
</dbReference>
<evidence type="ECO:0000256" key="6">
    <source>
        <dbReference type="SAM" id="Phobius"/>
    </source>
</evidence>
<name>A0A1Q2CQB7_9ACTN</name>
<organism evidence="8 9">
    <name type="scientific">Tessaracoccus aquimaris</name>
    <dbReference type="NCBI Taxonomy" id="1332264"/>
    <lineage>
        <taxon>Bacteria</taxon>
        <taxon>Bacillati</taxon>
        <taxon>Actinomycetota</taxon>
        <taxon>Actinomycetes</taxon>
        <taxon>Propionibacteriales</taxon>
        <taxon>Propionibacteriaceae</taxon>
        <taxon>Tessaracoccus</taxon>
    </lineage>
</organism>
<dbReference type="Pfam" id="PF05425">
    <property type="entry name" value="CopD"/>
    <property type="match status" value="1"/>
</dbReference>
<dbReference type="EMBL" id="CP019606">
    <property type="protein sequence ID" value="AQP48311.1"/>
    <property type="molecule type" value="Genomic_DNA"/>
</dbReference>
<keyword evidence="2" id="KW-1003">Cell membrane</keyword>
<evidence type="ECO:0000313" key="9">
    <source>
        <dbReference type="Proteomes" id="UP000188145"/>
    </source>
</evidence>
<evidence type="ECO:0000256" key="3">
    <source>
        <dbReference type="ARBA" id="ARBA00022692"/>
    </source>
</evidence>
<dbReference type="PANTHER" id="PTHR34820:SF4">
    <property type="entry name" value="INNER MEMBRANE PROTEIN YEBZ"/>
    <property type="match status" value="1"/>
</dbReference>
<proteinExistence type="predicted"/>
<evidence type="ECO:0000256" key="1">
    <source>
        <dbReference type="ARBA" id="ARBA00004651"/>
    </source>
</evidence>
<evidence type="ECO:0000256" key="4">
    <source>
        <dbReference type="ARBA" id="ARBA00022989"/>
    </source>
</evidence>
<dbReference type="InterPro" id="IPR008457">
    <property type="entry name" value="Cu-R_CopD_dom"/>
</dbReference>
<dbReference type="AlphaFoldDB" id="A0A1Q2CQB7"/>
<feature type="domain" description="Copper resistance protein D" evidence="7">
    <location>
        <begin position="78"/>
        <end position="179"/>
    </location>
</feature>
<evidence type="ECO:0000313" key="8">
    <source>
        <dbReference type="EMBL" id="AQP48311.1"/>
    </source>
</evidence>